<dbReference type="Proteomes" id="UP000244162">
    <property type="component" value="Unassembled WGS sequence"/>
</dbReference>
<dbReference type="EMBL" id="NWBU01000009">
    <property type="protein sequence ID" value="PTQ10816.1"/>
    <property type="molecule type" value="Genomic_DNA"/>
</dbReference>
<dbReference type="Pfam" id="PF14821">
    <property type="entry name" value="Thr_synth_N"/>
    <property type="match status" value="1"/>
</dbReference>
<evidence type="ECO:0000256" key="12">
    <source>
        <dbReference type="PIRSR" id="PIRSR604450-51"/>
    </source>
</evidence>
<dbReference type="Gene3D" id="3.40.50.1100">
    <property type="match status" value="2"/>
</dbReference>
<evidence type="ECO:0000256" key="7">
    <source>
        <dbReference type="ARBA" id="ARBA00022697"/>
    </source>
</evidence>
<dbReference type="InterPro" id="IPR004450">
    <property type="entry name" value="Thr_synthase-like"/>
</dbReference>
<protein>
    <recommendedName>
        <fullName evidence="5 11">Threonine synthase</fullName>
        <ecNumber evidence="4 11">4.2.3.1</ecNumber>
    </recommendedName>
</protein>
<feature type="domain" description="Tryptophan synthase beta chain-like PALP" evidence="13">
    <location>
        <begin position="86"/>
        <end position="345"/>
    </location>
</feature>
<dbReference type="InterPro" id="IPR029144">
    <property type="entry name" value="Thr_synth_N"/>
</dbReference>
<comment type="pathway">
    <text evidence="2">Amino-acid biosynthesis; L-threonine biosynthesis; L-threonine from L-aspartate: step 5/5.</text>
</comment>
<evidence type="ECO:0000256" key="3">
    <source>
        <dbReference type="ARBA" id="ARBA00005517"/>
    </source>
</evidence>
<sequence length="466" mass="50102">MRYISTRGQAPTLDFEDVTLTGLAADGGLYVPEVWPSFTAEDIRALAGLSYVDTAVAVMRPFVAGSLSDEELRDLCEAAYGRFSHAAVTPLVQLDARHFLLELFHGPTLAFKDVALQLLGLLFERFLKCRDTHLTVIGATSGDTGSAAIDALAGREKVDIFMLHPLGRVSDVQRRQMTTVLAPNVHNIAIEGSFDDAQALVKAAFADREFTQRYTLSAVNSINWARLMAQIVYYFYAAVRLGAPDRAVAFSVPTGNFGDVFAGYVAARMGLPVARLIVATNVNDILHRALSAGDYSTGIVTPTAAPSMDIQVSSNFERLLFDLHGRDGAALAEAMRGFEATRALAIPAAMRQEAAAIFDSARIDADGMALAMRWACQEAGEIIDPHTAIGLAAARSADLPREIPVVTLATAHPAKFSDAVERATGQRPSLPARVGGLFEREERYTTLPATLEAIKAHVAERSVAPA</sequence>
<dbReference type="InterPro" id="IPR051166">
    <property type="entry name" value="Threonine_Synthase"/>
</dbReference>
<proteinExistence type="inferred from homology"/>
<feature type="modified residue" description="N6-(pyridoxal phosphate)lysine" evidence="12">
    <location>
        <position position="112"/>
    </location>
</feature>
<evidence type="ECO:0000313" key="15">
    <source>
        <dbReference type="EMBL" id="PTQ10816.1"/>
    </source>
</evidence>
<dbReference type="SUPFAM" id="SSF53686">
    <property type="entry name" value="Tryptophan synthase beta subunit-like PLP-dependent enzymes"/>
    <property type="match status" value="1"/>
</dbReference>
<dbReference type="FunFam" id="3.90.1380.10:FF:000002">
    <property type="entry name" value="Threonine synthase"/>
    <property type="match status" value="1"/>
</dbReference>
<comment type="catalytic activity">
    <reaction evidence="10">
        <text>O-phospho-L-homoserine + H2O = L-threonine + phosphate</text>
        <dbReference type="Rhea" id="RHEA:10840"/>
        <dbReference type="ChEBI" id="CHEBI:15377"/>
        <dbReference type="ChEBI" id="CHEBI:43474"/>
        <dbReference type="ChEBI" id="CHEBI:57590"/>
        <dbReference type="ChEBI" id="CHEBI:57926"/>
        <dbReference type="EC" id="4.2.3.1"/>
    </reaction>
</comment>
<gene>
    <name evidence="15" type="ORF">CLG96_10485</name>
</gene>
<dbReference type="PANTHER" id="PTHR42690">
    <property type="entry name" value="THREONINE SYNTHASE FAMILY MEMBER"/>
    <property type="match status" value="1"/>
</dbReference>
<evidence type="ECO:0000256" key="11">
    <source>
        <dbReference type="NCBIfam" id="TIGR00260"/>
    </source>
</evidence>
<dbReference type="InterPro" id="IPR001926">
    <property type="entry name" value="TrpB-like_PALP"/>
</dbReference>
<evidence type="ECO:0000256" key="4">
    <source>
        <dbReference type="ARBA" id="ARBA00013028"/>
    </source>
</evidence>
<evidence type="ECO:0000256" key="2">
    <source>
        <dbReference type="ARBA" id="ARBA00004979"/>
    </source>
</evidence>
<dbReference type="Pfam" id="PF24857">
    <property type="entry name" value="THR4_C"/>
    <property type="match status" value="1"/>
</dbReference>
<feature type="domain" description="Threonine synthase N-terminal" evidence="14">
    <location>
        <begin position="2"/>
        <end position="80"/>
    </location>
</feature>
<comment type="cofactor">
    <cofactor evidence="1 12">
        <name>pyridoxal 5'-phosphate</name>
        <dbReference type="ChEBI" id="CHEBI:597326"/>
    </cofactor>
</comment>
<keyword evidence="16" id="KW-1185">Reference proteome</keyword>
<keyword evidence="6" id="KW-0028">Amino-acid biosynthesis</keyword>
<dbReference type="InterPro" id="IPR037158">
    <property type="entry name" value="Thr_synth_N_sf"/>
</dbReference>
<keyword evidence="8 12" id="KW-0663">Pyridoxal phosphate</keyword>
<dbReference type="CDD" id="cd01560">
    <property type="entry name" value="Thr-synth_2"/>
    <property type="match status" value="1"/>
</dbReference>
<dbReference type="RefSeq" id="WP_107967840.1">
    <property type="nucleotide sequence ID" value="NZ_NWBU01000009.1"/>
</dbReference>
<dbReference type="InterPro" id="IPR036052">
    <property type="entry name" value="TrpB-like_PALP_sf"/>
</dbReference>
<keyword evidence="7" id="KW-0791">Threonine biosynthesis</keyword>
<dbReference type="Gene3D" id="3.90.1380.10">
    <property type="entry name" value="Threonine synthase, N-terminal domain"/>
    <property type="match status" value="1"/>
</dbReference>
<evidence type="ECO:0000256" key="5">
    <source>
        <dbReference type="ARBA" id="ARBA00018679"/>
    </source>
</evidence>
<dbReference type="GO" id="GO:0009088">
    <property type="term" value="P:threonine biosynthetic process"/>
    <property type="evidence" value="ECO:0007669"/>
    <property type="project" value="UniProtKB-UniRule"/>
</dbReference>
<dbReference type="PROSITE" id="PS00165">
    <property type="entry name" value="DEHYDRATASE_SER_THR"/>
    <property type="match status" value="1"/>
</dbReference>
<accession>A0A2T5FXG6</accession>
<dbReference type="OrthoDB" id="9763107at2"/>
<dbReference type="AlphaFoldDB" id="A0A2T5FXG6"/>
<dbReference type="PANTHER" id="PTHR42690:SF1">
    <property type="entry name" value="THREONINE SYNTHASE-LIKE 2"/>
    <property type="match status" value="1"/>
</dbReference>
<dbReference type="UniPathway" id="UPA00050">
    <property type="reaction ID" value="UER00065"/>
</dbReference>
<keyword evidence="9" id="KW-0456">Lyase</keyword>
<reference evidence="15 16" key="1">
    <citation type="submission" date="2017-09" db="EMBL/GenBank/DDBJ databases">
        <title>Sphingomonas panjinensis sp.nov., isolated from oil-contaminated soil.</title>
        <authorList>
            <person name="Wang L."/>
            <person name="Chen L."/>
        </authorList>
    </citation>
    <scope>NUCLEOTIDE SEQUENCE [LARGE SCALE GENOMIC DNA]</scope>
    <source>
        <strain evidence="15 16">FW-11</strain>
    </source>
</reference>
<organism evidence="15 16">
    <name type="scientific">Sphingomonas oleivorans</name>
    <dbReference type="NCBI Taxonomy" id="1735121"/>
    <lineage>
        <taxon>Bacteria</taxon>
        <taxon>Pseudomonadati</taxon>
        <taxon>Pseudomonadota</taxon>
        <taxon>Alphaproteobacteria</taxon>
        <taxon>Sphingomonadales</taxon>
        <taxon>Sphingomonadaceae</taxon>
        <taxon>Sphingomonas</taxon>
    </lineage>
</organism>
<dbReference type="GO" id="GO:0030170">
    <property type="term" value="F:pyridoxal phosphate binding"/>
    <property type="evidence" value="ECO:0007669"/>
    <property type="project" value="InterPro"/>
</dbReference>
<evidence type="ECO:0000259" key="13">
    <source>
        <dbReference type="Pfam" id="PF00291"/>
    </source>
</evidence>
<comment type="caution">
    <text evidence="15">The sequence shown here is derived from an EMBL/GenBank/DDBJ whole genome shotgun (WGS) entry which is preliminary data.</text>
</comment>
<dbReference type="GO" id="GO:0004795">
    <property type="term" value="F:threonine synthase activity"/>
    <property type="evidence" value="ECO:0007669"/>
    <property type="project" value="UniProtKB-UniRule"/>
</dbReference>
<dbReference type="Pfam" id="PF00291">
    <property type="entry name" value="PALP"/>
    <property type="match status" value="1"/>
</dbReference>
<evidence type="ECO:0000256" key="10">
    <source>
        <dbReference type="ARBA" id="ARBA00049144"/>
    </source>
</evidence>
<evidence type="ECO:0000256" key="6">
    <source>
        <dbReference type="ARBA" id="ARBA00022605"/>
    </source>
</evidence>
<name>A0A2T5FXG6_9SPHN</name>
<evidence type="ECO:0000259" key="14">
    <source>
        <dbReference type="Pfam" id="PF14821"/>
    </source>
</evidence>
<evidence type="ECO:0000256" key="9">
    <source>
        <dbReference type="ARBA" id="ARBA00023239"/>
    </source>
</evidence>
<dbReference type="NCBIfam" id="TIGR00260">
    <property type="entry name" value="thrC"/>
    <property type="match status" value="1"/>
</dbReference>
<evidence type="ECO:0000313" key="16">
    <source>
        <dbReference type="Proteomes" id="UP000244162"/>
    </source>
</evidence>
<comment type="similarity">
    <text evidence="3">Belongs to the threonine synthase family.</text>
</comment>
<evidence type="ECO:0000256" key="1">
    <source>
        <dbReference type="ARBA" id="ARBA00001933"/>
    </source>
</evidence>
<evidence type="ECO:0000256" key="8">
    <source>
        <dbReference type="ARBA" id="ARBA00022898"/>
    </source>
</evidence>
<dbReference type="InterPro" id="IPR000634">
    <property type="entry name" value="Ser/Thr_deHydtase_PyrdxlP-BS"/>
</dbReference>
<dbReference type="EC" id="4.2.3.1" evidence="4 11"/>